<keyword evidence="2" id="KW-0472">Membrane</keyword>
<reference evidence="3" key="1">
    <citation type="journal article" date="2021" name="Proc. Natl. Acad. Sci. U.S.A.">
        <title>A Catalog of Tens of Thousands of Viruses from Human Metagenomes Reveals Hidden Associations with Chronic Diseases.</title>
        <authorList>
            <person name="Tisza M.J."/>
            <person name="Buck C.B."/>
        </authorList>
    </citation>
    <scope>NUCLEOTIDE SEQUENCE</scope>
    <source>
        <strain evidence="3">CtES717</strain>
    </source>
</reference>
<name>A0A8S5RSX4_9CAUD</name>
<keyword evidence="2" id="KW-0812">Transmembrane</keyword>
<protein>
    <submittedName>
        <fullName evidence="3">Uncharacterized protein</fullName>
    </submittedName>
</protein>
<evidence type="ECO:0000256" key="1">
    <source>
        <dbReference type="SAM" id="MobiDB-lite"/>
    </source>
</evidence>
<evidence type="ECO:0000256" key="2">
    <source>
        <dbReference type="SAM" id="Phobius"/>
    </source>
</evidence>
<proteinExistence type="predicted"/>
<feature type="transmembrane region" description="Helical" evidence="2">
    <location>
        <begin position="7"/>
        <end position="28"/>
    </location>
</feature>
<sequence length="146" mass="15441">MENASKALIIAGAILLAILIIGLGVYIYRQAAGVIDTGTMDQLVVSQFNAQFEPYLGNNVSGSNVKQLIKIIDASNRAKEDLPVTFKVDDQPDNDSSTIKSGNTYIVKVVEGSKNNAGYIEKITIETNDDDSGSGGTSGRETGGKV</sequence>
<feature type="region of interest" description="Disordered" evidence="1">
    <location>
        <begin position="126"/>
        <end position="146"/>
    </location>
</feature>
<accession>A0A8S5RSX4</accession>
<evidence type="ECO:0000313" key="3">
    <source>
        <dbReference type="EMBL" id="DAE92260.1"/>
    </source>
</evidence>
<dbReference type="EMBL" id="BK057795">
    <property type="protein sequence ID" value="DAE92260.1"/>
    <property type="molecule type" value="Genomic_DNA"/>
</dbReference>
<organism evidence="3">
    <name type="scientific">Siphoviridae sp. ctES717</name>
    <dbReference type="NCBI Taxonomy" id="2827564"/>
    <lineage>
        <taxon>Viruses</taxon>
        <taxon>Duplodnaviria</taxon>
        <taxon>Heunggongvirae</taxon>
        <taxon>Uroviricota</taxon>
        <taxon>Caudoviricetes</taxon>
    </lineage>
</organism>
<keyword evidence="2" id="KW-1133">Transmembrane helix</keyword>